<feature type="compositionally biased region" description="Low complexity" evidence="1">
    <location>
        <begin position="43"/>
        <end position="52"/>
    </location>
</feature>
<proteinExistence type="predicted"/>
<accession>A0ABR4N5L4</accession>
<feature type="region of interest" description="Disordered" evidence="1">
    <location>
        <begin position="43"/>
        <end position="65"/>
    </location>
</feature>
<organism evidence="2 3">
    <name type="scientific">Polyrhizophydium stewartii</name>
    <dbReference type="NCBI Taxonomy" id="2732419"/>
    <lineage>
        <taxon>Eukaryota</taxon>
        <taxon>Fungi</taxon>
        <taxon>Fungi incertae sedis</taxon>
        <taxon>Chytridiomycota</taxon>
        <taxon>Chytridiomycota incertae sedis</taxon>
        <taxon>Chytridiomycetes</taxon>
        <taxon>Rhizophydiales</taxon>
        <taxon>Rhizophydiales incertae sedis</taxon>
        <taxon>Polyrhizophydium</taxon>
    </lineage>
</organism>
<keyword evidence="3" id="KW-1185">Reference proteome</keyword>
<protein>
    <submittedName>
        <fullName evidence="2">Zn finger protein</fullName>
    </submittedName>
</protein>
<comment type="caution">
    <text evidence="2">The sequence shown here is derived from an EMBL/GenBank/DDBJ whole genome shotgun (WGS) entry which is preliminary data.</text>
</comment>
<sequence>MTQRQQLLAAHQQMLGYAGPAAQRPPASAQGQQLQPLPAAPSLAAHLLPPGHTQRQGSRQGSSATVSASVPAVSFLGGAVPGAASLVPSVQSVAARLGMRPAISASTGNLLAAQGAAPGTLAAGPLSPASETSMRFVTGPPRRDHWKRAVRLDQDANFHPAGLISRVCEPCFKEFQSHLHPLKPPLPIVNDTQDHAGEDETNAIPITLKENTKDVAQTPMMSVPTDWTWSSF</sequence>
<dbReference type="Proteomes" id="UP001527925">
    <property type="component" value="Unassembled WGS sequence"/>
</dbReference>
<reference evidence="2 3" key="1">
    <citation type="submission" date="2023-09" db="EMBL/GenBank/DDBJ databases">
        <title>Pangenome analysis of Batrachochytrium dendrobatidis and related Chytrids.</title>
        <authorList>
            <person name="Yacoub M.N."/>
            <person name="Stajich J.E."/>
            <person name="James T.Y."/>
        </authorList>
    </citation>
    <scope>NUCLEOTIDE SEQUENCE [LARGE SCALE GENOMIC DNA]</scope>
    <source>
        <strain evidence="2 3">JEL0888</strain>
    </source>
</reference>
<name>A0ABR4N5L4_9FUNG</name>
<dbReference type="EMBL" id="JADGIZ020000030">
    <property type="protein sequence ID" value="KAL2914761.1"/>
    <property type="molecule type" value="Genomic_DNA"/>
</dbReference>
<gene>
    <name evidence="2" type="primary">PIB2_1</name>
    <name evidence="2" type="ORF">HK105_205692</name>
</gene>
<evidence type="ECO:0000313" key="3">
    <source>
        <dbReference type="Proteomes" id="UP001527925"/>
    </source>
</evidence>
<evidence type="ECO:0000256" key="1">
    <source>
        <dbReference type="SAM" id="MobiDB-lite"/>
    </source>
</evidence>
<evidence type="ECO:0000313" key="2">
    <source>
        <dbReference type="EMBL" id="KAL2914761.1"/>
    </source>
</evidence>